<sequence length="133" mass="14793">MASASTSKYNSYSLENESIKVVSQDGVSQDLSESVPQLPGETLITELWLQAQSSLTHRRFENLQCADRDATCLGIVGAQKIQCLLPWETCSYNGIEGAFHSETQQCLVTSCEKCRMEVQEKEDPGKLSREKDV</sequence>
<evidence type="ECO:0000313" key="2">
    <source>
        <dbReference type="Proteomes" id="UP001488838"/>
    </source>
</evidence>
<dbReference type="EMBL" id="JBBHLL010000532">
    <property type="protein sequence ID" value="KAK7800830.1"/>
    <property type="molecule type" value="Genomic_DNA"/>
</dbReference>
<proteinExistence type="predicted"/>
<accession>A0AAW0HDS0</accession>
<evidence type="ECO:0000313" key="1">
    <source>
        <dbReference type="EMBL" id="KAK7800830.1"/>
    </source>
</evidence>
<comment type="caution">
    <text evidence="1">The sequence shown here is derived from an EMBL/GenBank/DDBJ whole genome shotgun (WGS) entry which is preliminary data.</text>
</comment>
<protein>
    <submittedName>
        <fullName evidence="1">Uncharacterized protein</fullName>
    </submittedName>
</protein>
<dbReference type="AlphaFoldDB" id="A0AAW0HDS0"/>
<organism evidence="1 2">
    <name type="scientific">Myodes glareolus</name>
    <name type="common">Bank vole</name>
    <name type="synonym">Clethrionomys glareolus</name>
    <dbReference type="NCBI Taxonomy" id="447135"/>
    <lineage>
        <taxon>Eukaryota</taxon>
        <taxon>Metazoa</taxon>
        <taxon>Chordata</taxon>
        <taxon>Craniata</taxon>
        <taxon>Vertebrata</taxon>
        <taxon>Euteleostomi</taxon>
        <taxon>Mammalia</taxon>
        <taxon>Eutheria</taxon>
        <taxon>Euarchontoglires</taxon>
        <taxon>Glires</taxon>
        <taxon>Rodentia</taxon>
        <taxon>Myomorpha</taxon>
        <taxon>Muroidea</taxon>
        <taxon>Cricetidae</taxon>
        <taxon>Arvicolinae</taxon>
        <taxon>Myodes</taxon>
    </lineage>
</organism>
<reference evidence="1 2" key="1">
    <citation type="journal article" date="2023" name="bioRxiv">
        <title>Conserved and derived expression patterns and positive selection on dental genes reveal complex evolutionary context of ever-growing rodent molars.</title>
        <authorList>
            <person name="Calamari Z.T."/>
            <person name="Song A."/>
            <person name="Cohen E."/>
            <person name="Akter M."/>
            <person name="Roy R.D."/>
            <person name="Hallikas O."/>
            <person name="Christensen M.M."/>
            <person name="Li P."/>
            <person name="Marangoni P."/>
            <person name="Jernvall J."/>
            <person name="Klein O.D."/>
        </authorList>
    </citation>
    <scope>NUCLEOTIDE SEQUENCE [LARGE SCALE GENOMIC DNA]</scope>
    <source>
        <strain evidence="1">V071</strain>
    </source>
</reference>
<keyword evidence="2" id="KW-1185">Reference proteome</keyword>
<gene>
    <name evidence="1" type="ORF">U0070_022421</name>
</gene>
<dbReference type="Proteomes" id="UP001488838">
    <property type="component" value="Unassembled WGS sequence"/>
</dbReference>
<name>A0AAW0HDS0_MYOGA</name>